<dbReference type="Proteomes" id="UP000229296">
    <property type="component" value="Segment"/>
</dbReference>
<evidence type="ECO:0000313" key="7">
    <source>
        <dbReference type="EMBL" id="ATG86317.1"/>
    </source>
</evidence>
<protein>
    <submittedName>
        <fullName evidence="7">Prohead protease</fullName>
    </submittedName>
</protein>
<dbReference type="InterPro" id="IPR054613">
    <property type="entry name" value="Peptidase_S78_dom"/>
</dbReference>
<keyword evidence="3" id="KW-0378">Hydrolase</keyword>
<dbReference type="EMBL" id="MF787246">
    <property type="protein sequence ID" value="ATG86317.1"/>
    <property type="molecule type" value="Genomic_DNA"/>
</dbReference>
<accession>A0A291I9E6</accession>
<evidence type="ECO:0000256" key="1">
    <source>
        <dbReference type="ARBA" id="ARBA00022612"/>
    </source>
</evidence>
<dbReference type="GO" id="GO:0006508">
    <property type="term" value="P:proteolysis"/>
    <property type="evidence" value="ECO:0007669"/>
    <property type="project" value="UniProtKB-KW"/>
</dbReference>
<evidence type="ECO:0000259" key="6">
    <source>
        <dbReference type="Pfam" id="PF04586"/>
    </source>
</evidence>
<keyword evidence="8" id="KW-1185">Reference proteome</keyword>
<gene>
    <name evidence="7" type="ORF">LpeD_7</name>
</gene>
<reference evidence="7 8" key="1">
    <citation type="submission" date="2017-08" db="EMBL/GenBank/DDBJ databases">
        <title>Isolation and Characterization of phages of Lactobacillus pentosus and plantarum.</title>
        <authorList>
            <person name="Qi R."/>
            <person name="Yu M."/>
            <person name="Qiao X."/>
            <person name="Li Y."/>
        </authorList>
    </citation>
    <scope>NUCLEOTIDE SEQUENCE [LARGE SCALE GENOMIC DNA]</scope>
</reference>
<name>A0A291I9E6_9CAUD</name>
<dbReference type="GO" id="GO:0008233">
    <property type="term" value="F:peptidase activity"/>
    <property type="evidence" value="ECO:0007669"/>
    <property type="project" value="UniProtKB-KW"/>
</dbReference>
<keyword evidence="2 7" id="KW-0645">Protease</keyword>
<evidence type="ECO:0000256" key="4">
    <source>
        <dbReference type="ARBA" id="ARBA00022950"/>
    </source>
</evidence>
<keyword evidence="5" id="KW-1273">Viral capsid maturation</keyword>
<dbReference type="GO" id="GO:0046797">
    <property type="term" value="P:viral procapsid maturation"/>
    <property type="evidence" value="ECO:0007669"/>
    <property type="project" value="UniProtKB-KW"/>
</dbReference>
<sequence length="270" mass="29731">MIKDNFDIFLPFNKIEKSKDKDVKKNVFVAGWASTPALDYQGERLDSFGLDASYLFKNGFVDYEHDKEKVIGYPTSKSFVDPQKGLYVEAELFGDMPEVQSVLKLNNNLKKSQANRKLGFSIEGKVIKRDPVDKSVVRQVMVTGVAVTKNPANPEATWEQVQKSNAMVAGTGTSPDTQRNGGALRPESMASEIVNLATRIREMEACVPDLDVFVKDTASAIDSRGANDALIYQIFLQLFSGYSAEDALKLIPASVLNHKVPGDNGLDTDD</sequence>
<keyword evidence="4" id="KW-0118">Viral capsid assembly</keyword>
<evidence type="ECO:0000256" key="3">
    <source>
        <dbReference type="ARBA" id="ARBA00022801"/>
    </source>
</evidence>
<evidence type="ECO:0000313" key="8">
    <source>
        <dbReference type="Proteomes" id="UP000229296"/>
    </source>
</evidence>
<dbReference type="Pfam" id="PF04586">
    <property type="entry name" value="Peptidase_S78"/>
    <property type="match status" value="1"/>
</dbReference>
<evidence type="ECO:0000256" key="2">
    <source>
        <dbReference type="ARBA" id="ARBA00022670"/>
    </source>
</evidence>
<evidence type="ECO:0000256" key="5">
    <source>
        <dbReference type="ARBA" id="ARBA00023045"/>
    </source>
</evidence>
<organism evidence="7 8">
    <name type="scientific">Lactobacillus phage LpeD</name>
    <dbReference type="NCBI Taxonomy" id="2041210"/>
    <lineage>
        <taxon>Viruses</taxon>
        <taxon>Duplodnaviria</taxon>
        <taxon>Heunggongvirae</taxon>
        <taxon>Uroviricota</taxon>
        <taxon>Caudoviricetes</taxon>
        <taxon>Herelleviridae</taxon>
        <taxon>Elpedvirus</taxon>
        <taxon>Elpedvirus LpeD</taxon>
    </lineage>
</organism>
<proteinExistence type="predicted"/>
<feature type="domain" description="Prohead serine protease" evidence="6">
    <location>
        <begin position="63"/>
        <end position="164"/>
    </location>
</feature>
<keyword evidence="1" id="KW-1188">Viral release from host cell</keyword>